<protein>
    <submittedName>
        <fullName evidence="1">HAF repeat-containing protein</fullName>
    </submittedName>
</protein>
<evidence type="ECO:0000313" key="1">
    <source>
        <dbReference type="EMBL" id="PHG78549.1"/>
    </source>
</evidence>
<dbReference type="InterPro" id="IPR014262">
    <property type="entry name" value="HAF_rpt"/>
</dbReference>
<dbReference type="EMBL" id="NUUR01000079">
    <property type="protein sequence ID" value="PHG78549.1"/>
    <property type="molecule type" value="Genomic_DNA"/>
</dbReference>
<accession>A0A9X7E3F2</accession>
<dbReference type="NCBIfam" id="TIGR02913">
    <property type="entry name" value="HAF_rpt"/>
    <property type="match status" value="1"/>
</dbReference>
<proteinExistence type="predicted"/>
<gene>
    <name evidence="1" type="ORF">COI69_23075</name>
</gene>
<sequence length="297" mass="29707">MTKTITDLGVLSGGLNSFANDLTNASLNQVKIVGSIEDSSGAKVAVLWNSISSAPITLGTLGGFNSYAYGINNAPTPLMVGASEIGGSPGLRAFVYNGTMTQLPSLNDGLLGEKEAIAISVNLSGEIVGYAENGNTGYTHAVLWTPTGLLGAYVIHDLGTLGTGFNSLANDINDSRTIVGASETGNGNIEAFVRQTNTNSPLVSLVGGSNSTAEAITISGTTTYVVGQSETATGSAHAVVWKAPSGTTFGLPTDLGALSGGLKSTAIDIASVGGTATAVGGSQISTGAVHAVKFTGF</sequence>
<dbReference type="RefSeq" id="WP_016084250.1">
    <property type="nucleotide sequence ID" value="NZ_NUQH01000060.1"/>
</dbReference>
<comment type="caution">
    <text evidence="1">The sequence shown here is derived from an EMBL/GenBank/DDBJ whole genome shotgun (WGS) entry which is preliminary data.</text>
</comment>
<evidence type="ECO:0000313" key="2">
    <source>
        <dbReference type="Proteomes" id="UP000225135"/>
    </source>
</evidence>
<dbReference type="Proteomes" id="UP000225135">
    <property type="component" value="Unassembled WGS sequence"/>
</dbReference>
<name>A0A9X7E3F2_BACCE</name>
<dbReference type="AlphaFoldDB" id="A0A9X7E3F2"/>
<reference evidence="1 2" key="1">
    <citation type="submission" date="2017-09" db="EMBL/GenBank/DDBJ databases">
        <title>Large-scale bioinformatics analysis of Bacillus genomes uncovers conserved roles of natural products in bacterial physiology.</title>
        <authorList>
            <consortium name="Agbiome Team Llc"/>
            <person name="Bleich R.M."/>
            <person name="Grubbs K.J."/>
            <person name="Santa Maria K.C."/>
            <person name="Allen S.E."/>
            <person name="Farag S."/>
            <person name="Shank E.A."/>
            <person name="Bowers A."/>
        </authorList>
    </citation>
    <scope>NUCLEOTIDE SEQUENCE [LARGE SCALE GENOMIC DNA]</scope>
    <source>
        <strain evidence="1 2">AFS029792</strain>
    </source>
</reference>
<organism evidence="1 2">
    <name type="scientific">Bacillus cereus</name>
    <dbReference type="NCBI Taxonomy" id="1396"/>
    <lineage>
        <taxon>Bacteria</taxon>
        <taxon>Bacillati</taxon>
        <taxon>Bacillota</taxon>
        <taxon>Bacilli</taxon>
        <taxon>Bacillales</taxon>
        <taxon>Bacillaceae</taxon>
        <taxon>Bacillus</taxon>
        <taxon>Bacillus cereus group</taxon>
    </lineage>
</organism>